<keyword evidence="3" id="KW-1185">Reference proteome</keyword>
<sequence>MEPGKASNNLKEDQSQKREPSTSTGSKTSRPRRGRPAGANRTPLSLEERRARNAQYERERREDLAKAHSELAEAAGCDPNISTDDLMTLVITKLQQTIPAEDIRLANVDLEAQIAKCIEQLPPDYIVSDDEEEVQPEEPNTRKRKPSHRDTFSDDKRMRLGGTQMPAVGWMISPADFAEAVPGPGPGNYEWEDVDAFLAEQLSSFNAEAPPVVPSVALPPNPPMTPLATQRPRNYEWEDVDAFLAEQLSSFNAESPPVVPPVALPPNPPMTLLETPRPLNYEWEDVDAFYARPEATPNPPMTPLATPLLRNYDWEDVDAFLAEQLSSFNAESPSVVPSVALPPNPPMTLLETPRPLNYEWEDVDAFYARPEATPNPPMTPLATPLLRNYDWEDVDAFFVRTCDRSRKQLVANNFDIGSSSTKSGSDISEAVEHSFLKSGADQFQSTVPVHKHLANPSTAQLNHFVGNRAIQCTCPRQRDLQADINAIY</sequence>
<evidence type="ECO:0000256" key="1">
    <source>
        <dbReference type="SAM" id="MobiDB-lite"/>
    </source>
</evidence>
<accession>A0A9P0I048</accession>
<feature type="compositionally biased region" description="Basic and acidic residues" evidence="1">
    <location>
        <begin position="148"/>
        <end position="158"/>
    </location>
</feature>
<reference evidence="2" key="1">
    <citation type="submission" date="2022-02" db="EMBL/GenBank/DDBJ databases">
        <authorList>
            <person name="King R."/>
        </authorList>
    </citation>
    <scope>NUCLEOTIDE SEQUENCE</scope>
</reference>
<feature type="compositionally biased region" description="Basic and acidic residues" evidence="1">
    <location>
        <begin position="10"/>
        <end position="20"/>
    </location>
</feature>
<protein>
    <submittedName>
        <fullName evidence="2">Uncharacterized protein</fullName>
    </submittedName>
</protein>
<dbReference type="Proteomes" id="UP001153321">
    <property type="component" value="Chromosome 16"/>
</dbReference>
<evidence type="ECO:0000313" key="2">
    <source>
        <dbReference type="EMBL" id="CAH1637733.1"/>
    </source>
</evidence>
<dbReference type="AlphaFoldDB" id="A0A9P0I048"/>
<proteinExistence type="predicted"/>
<feature type="compositionally biased region" description="Basic and acidic residues" evidence="1">
    <location>
        <begin position="46"/>
        <end position="65"/>
    </location>
</feature>
<gene>
    <name evidence="2" type="ORF">SPLIT_LOCUS3091</name>
</gene>
<organism evidence="2 3">
    <name type="scientific">Spodoptera littoralis</name>
    <name type="common">Egyptian cotton leafworm</name>
    <dbReference type="NCBI Taxonomy" id="7109"/>
    <lineage>
        <taxon>Eukaryota</taxon>
        <taxon>Metazoa</taxon>
        <taxon>Ecdysozoa</taxon>
        <taxon>Arthropoda</taxon>
        <taxon>Hexapoda</taxon>
        <taxon>Insecta</taxon>
        <taxon>Pterygota</taxon>
        <taxon>Neoptera</taxon>
        <taxon>Endopterygota</taxon>
        <taxon>Lepidoptera</taxon>
        <taxon>Glossata</taxon>
        <taxon>Ditrysia</taxon>
        <taxon>Noctuoidea</taxon>
        <taxon>Noctuidae</taxon>
        <taxon>Amphipyrinae</taxon>
        <taxon>Spodoptera</taxon>
    </lineage>
</organism>
<evidence type="ECO:0000313" key="3">
    <source>
        <dbReference type="Proteomes" id="UP001153321"/>
    </source>
</evidence>
<feature type="compositionally biased region" description="Acidic residues" evidence="1">
    <location>
        <begin position="127"/>
        <end position="136"/>
    </location>
</feature>
<feature type="region of interest" description="Disordered" evidence="1">
    <location>
        <begin position="126"/>
        <end position="160"/>
    </location>
</feature>
<feature type="region of interest" description="Disordered" evidence="1">
    <location>
        <begin position="1"/>
        <end position="65"/>
    </location>
</feature>
<dbReference type="EMBL" id="LR824547">
    <property type="protein sequence ID" value="CAH1637733.1"/>
    <property type="molecule type" value="Genomic_DNA"/>
</dbReference>
<name>A0A9P0I048_SPOLI</name>